<dbReference type="EMBL" id="CP001219">
    <property type="protein sequence ID" value="ACK78152.1"/>
    <property type="molecule type" value="Genomic_DNA"/>
</dbReference>
<dbReference type="HOGENOM" id="CLU_865664_0_0_6"/>
<evidence type="ECO:0000313" key="1">
    <source>
        <dbReference type="EMBL" id="ACK78152.1"/>
    </source>
</evidence>
<dbReference type="RefSeq" id="WP_012606829.1">
    <property type="nucleotide sequence ID" value="NC_011761.1"/>
</dbReference>
<sequence length="317" mass="36210">MAKRKFHMKQAEMAGNWIGLKFRTYIDSEKPAVALSDPIITSVCGDEIEYGKLFAYCFRRFGYPNRGWDDYKELVSYRLTTPHPDMVLRITPYVGNISVISVQFMVERGAYMAIEAYAERDRMAWEGRSLDYAEKQGLPNWMPEWVNIFNTEFRAAFPDVSYADNWRQAVNFYYQYGEKGSRPYELTDRLVQFRKKLHDDYAQIERWPAYYMRPADVKDWNEDDPLKPFAQAAMVALEDLRTPVGVRDQSINAFGEVESGRADVNVSPSAGYPSGALGNSAPKEFAELHTLILKLGKGNAKRGIKKAMLIIGDGAAK</sequence>
<protein>
    <submittedName>
        <fullName evidence="1">Uncharacterized protein</fullName>
    </submittedName>
</protein>
<reference evidence="1 2" key="1">
    <citation type="journal article" date="2008" name="BMC Genomics">
        <title>Acidithiobacillus ferrooxidans metabolism: from genome sequence to industrial applications.</title>
        <authorList>
            <person name="Valdes J."/>
            <person name="Pedroso I."/>
            <person name="Quatrini R."/>
            <person name="Dodson R.J."/>
            <person name="Tettelin H."/>
            <person name="Blake R.II."/>
            <person name="Eisen J.A."/>
            <person name="Holmes D.S."/>
        </authorList>
    </citation>
    <scope>NUCLEOTIDE SEQUENCE [LARGE SCALE GENOMIC DNA]</scope>
    <source>
        <strain evidence="2">ATCC 23270 / DSM 14882 / CIP 104768 / NCIMB 8455</strain>
    </source>
</reference>
<gene>
    <name evidence="1" type="ordered locus">AFE_1120</name>
</gene>
<proteinExistence type="predicted"/>
<dbReference type="STRING" id="243159.AFE_1120"/>
<dbReference type="KEGG" id="afr:AFE_1120"/>
<evidence type="ECO:0000313" key="2">
    <source>
        <dbReference type="Proteomes" id="UP000001362"/>
    </source>
</evidence>
<organism evidence="1 2">
    <name type="scientific">Acidithiobacillus ferrooxidans (strain ATCC 23270 / DSM 14882 / CIP 104768 / NCIMB 8455)</name>
    <name type="common">Ferrobacillus ferrooxidans (strain ATCC 23270)</name>
    <dbReference type="NCBI Taxonomy" id="243159"/>
    <lineage>
        <taxon>Bacteria</taxon>
        <taxon>Pseudomonadati</taxon>
        <taxon>Pseudomonadota</taxon>
        <taxon>Acidithiobacillia</taxon>
        <taxon>Acidithiobacillales</taxon>
        <taxon>Acidithiobacillaceae</taxon>
        <taxon>Acidithiobacillus</taxon>
    </lineage>
</organism>
<dbReference type="eggNOG" id="ENOG5033RAN">
    <property type="taxonomic scope" value="Bacteria"/>
</dbReference>
<name>B7J868_ACIF2</name>
<dbReference type="PaxDb" id="243159-AFE_1120"/>
<accession>B7J868</accession>
<dbReference type="GeneID" id="65280413"/>
<dbReference type="AlphaFoldDB" id="B7J868"/>
<dbReference type="Proteomes" id="UP000001362">
    <property type="component" value="Chromosome"/>
</dbReference>
<keyword evidence="2" id="KW-1185">Reference proteome</keyword>